<feature type="signal peptide" evidence="17">
    <location>
        <begin position="1"/>
        <end position="15"/>
    </location>
</feature>
<dbReference type="GO" id="GO:0008240">
    <property type="term" value="F:tripeptidyl-peptidase activity"/>
    <property type="evidence" value="ECO:0007669"/>
    <property type="project" value="UniProtKB-EC"/>
</dbReference>
<dbReference type="PANTHER" id="PTHR14218">
    <property type="entry name" value="PROTEASE S8 TRIPEPTIDYL PEPTIDASE I CLN2"/>
    <property type="match status" value="1"/>
</dbReference>
<dbReference type="InterPro" id="IPR030400">
    <property type="entry name" value="Sedolisin_dom"/>
</dbReference>
<comment type="function">
    <text evidence="2">Secreted tripeptidyl-peptidase which degrades proteins at acidic pHs and is involved in virulence.</text>
</comment>
<evidence type="ECO:0000256" key="5">
    <source>
        <dbReference type="ARBA" id="ARBA00022525"/>
    </source>
</evidence>
<sequence length="1264" mass="135199">MRLLLSLSLIGLAIAAPSRRSAHVVHERRAALSPEWVQSRRLDANIVLPMKFGLTQQNIHRLEELLLEVSHPESPKYSQHYTPEQVMETFAPSAESINAVMDWLVDSGISRDRIRLSGNKGWIYLNATVSEAEELLQTEYHVFSHSSGEENLGRPANDDKMRDAEDFLTGCHHYSVPAHVKEHIDIIRPTVHSNQRLPSFNSLQRRSGGLGKPSIFNGPKRASSKAVKITPDLENCDQFITPDCLRALYSIKHTPVATKKNSYGIVEFTPQAFLATDLDMFFRNFSPSLVGVRPTAVLIDGAVVQTTNQSFEFNGESDLDLQYAMSLSAPQQITLLQTGDLVEGKSHAHDGIYPDPLPGGFKGPESCGIVAPPHTVSVSFLQDESTVTPAFANRQCAEYAKLGLMGTTVFHSSGDNGVAGNGGVCLDANHNPVDPSQGPGGTVFNPGFPASCPFVTAVGATQVNPGSTVNDPEGACEQVIFSGGGFSNIFPMPSFQANDVRSFLKNHPPPFTNGQFNNSGNARAFPDISANGANYVIAIDGEFNLVFGTSASSPVVGSIITMVNDARLAIGKKPVGFLNPLIYSPLFRGAFNDITSGGNQGCGEDGWIHCNYWMGPSYWTSVSPGVAPAMFVNLSLLASLAGLVIAAPSRRSPHVLHEKRAIDPVDWILSHRLDANKILPMRFGLAQQNLHKVEEMLMSVSHPESPNFGKHFSPDEIIETFSPSKETLSNVVNWLTDSGISRDRLKISANKGWISVDATTAEVEDLLNTEYHVYTHAETGAEQFGCHNYSVPAHIREHIDLIRPTVQFNQRPSPMAIKKRGGGLGMPSARNGPKKSSKAVTITPSLENCDQMITLDCLRALYNVDYTPVATSKNSYGIVEFTPQAFLGGDLDLFFRNFSPSLVGVRPVNVLIDGAVVQTTQQSFDFNGESDLDLEYAMGLTAPQPITLLQTGDLVEGAGFDNWLDAVDGSFCTFEGGDDPTQDGIYPDTAKGGFDGPESCGITPIPFVVSVSYGQDEASVTPAFANRQCTEYAKLGMLGSTVLYSSGDDGVAGGGGVCLNSRGQAVNRGGTKFNPGFPVTCPFVTAVGATQVNPGSTVNDPEGACEQVIFSGGGFSNIFPMPSYQATAVTNFLKNHPPPFTSAQFNNTGKVRAFPDLSANGANYVIGIDGTFSLVFGTSASSPVVGSLITLINDARIAAGKGPVGFINPSIYSASFAGAFNDITSGGNQGCGTAGFTATTGWDPVTGVGTPNFDKLKTAFLALP</sequence>
<evidence type="ECO:0000256" key="9">
    <source>
        <dbReference type="ARBA" id="ARBA00022801"/>
    </source>
</evidence>
<dbReference type="GO" id="GO:0046872">
    <property type="term" value="F:metal ion binding"/>
    <property type="evidence" value="ECO:0007669"/>
    <property type="project" value="UniProtKB-UniRule"/>
</dbReference>
<evidence type="ECO:0000256" key="14">
    <source>
        <dbReference type="ARBA" id="ARBA00023180"/>
    </source>
</evidence>
<evidence type="ECO:0000256" key="7">
    <source>
        <dbReference type="ARBA" id="ARBA00022723"/>
    </source>
</evidence>
<evidence type="ECO:0000256" key="17">
    <source>
        <dbReference type="SAM" id="SignalP"/>
    </source>
</evidence>
<evidence type="ECO:0000259" key="18">
    <source>
        <dbReference type="PROSITE" id="PS51695"/>
    </source>
</evidence>
<keyword evidence="12" id="KW-0843">Virulence</keyword>
<dbReference type="EMBL" id="NHTK01005848">
    <property type="protein sequence ID" value="PPQ72851.1"/>
    <property type="molecule type" value="Genomic_DNA"/>
</dbReference>
<dbReference type="GO" id="GO:0006508">
    <property type="term" value="P:proteolysis"/>
    <property type="evidence" value="ECO:0007669"/>
    <property type="project" value="UniProtKB-KW"/>
</dbReference>
<evidence type="ECO:0000256" key="15">
    <source>
        <dbReference type="PROSITE-ProRule" id="PRU01032"/>
    </source>
</evidence>
<dbReference type="PANTHER" id="PTHR14218:SF19">
    <property type="entry name" value="SERINE PROTEASE AORO, PUTATIVE (AFU_ORTHOLOGUE AFUA_6G10250)-RELATED"/>
    <property type="match status" value="1"/>
</dbReference>
<comment type="cofactor">
    <cofactor evidence="15">
        <name>Ca(2+)</name>
        <dbReference type="ChEBI" id="CHEBI:29108"/>
    </cofactor>
    <text evidence="15">Binds 1 Ca(2+) ion per subunit.</text>
</comment>
<comment type="caution">
    <text evidence="15">Lacks conserved residue(s) required for the propagation of feature annotation.</text>
</comment>
<dbReference type="InterPro" id="IPR050819">
    <property type="entry name" value="Tripeptidyl-peptidase_I"/>
</dbReference>
<feature type="active site" description="Charge relay system" evidence="15">
    <location>
        <position position="1179"/>
    </location>
</feature>
<feature type="binding site" evidence="15">
    <location>
        <position position="1241"/>
    </location>
    <ligand>
        <name>Ca(2+)</name>
        <dbReference type="ChEBI" id="CHEBI:29108"/>
    </ligand>
</feature>
<accession>A0A409W2W0</accession>
<keyword evidence="11 15" id="KW-0106">Calcium</keyword>
<keyword evidence="5" id="KW-0964">Secreted</keyword>
<keyword evidence="14" id="KW-0325">Glycoprotein</keyword>
<dbReference type="SMART" id="SM00944">
    <property type="entry name" value="Pro-kuma_activ"/>
    <property type="match status" value="2"/>
</dbReference>
<dbReference type="EC" id="3.4.14.10" evidence="4"/>
<feature type="chain" id="PRO_5019582377" description="tripeptidyl-peptidase II" evidence="17">
    <location>
        <begin position="16"/>
        <end position="1264"/>
    </location>
</feature>
<keyword evidence="20" id="KW-1185">Reference proteome</keyword>
<feature type="domain" description="Peptidase S53" evidence="18">
    <location>
        <begin position="852"/>
        <end position="1263"/>
    </location>
</feature>
<name>A0A409W2W0_9AGAR</name>
<feature type="domain" description="Peptidase S53" evidence="18">
    <location>
        <begin position="239"/>
        <end position="640"/>
    </location>
</feature>
<keyword evidence="7 15" id="KW-0479">Metal-binding</keyword>
<evidence type="ECO:0000256" key="1">
    <source>
        <dbReference type="ARBA" id="ARBA00001910"/>
    </source>
</evidence>
<dbReference type="PROSITE" id="PS51695">
    <property type="entry name" value="SEDOLISIN"/>
    <property type="match status" value="2"/>
</dbReference>
<keyword evidence="10 15" id="KW-0720">Serine protease</keyword>
<reference evidence="19 20" key="1">
    <citation type="journal article" date="2018" name="Evol. Lett.">
        <title>Horizontal gene cluster transfer increased hallucinogenic mushroom diversity.</title>
        <authorList>
            <person name="Reynolds H.T."/>
            <person name="Vijayakumar V."/>
            <person name="Gluck-Thaler E."/>
            <person name="Korotkin H.B."/>
            <person name="Matheny P.B."/>
            <person name="Slot J.C."/>
        </authorList>
    </citation>
    <scope>NUCLEOTIDE SEQUENCE [LARGE SCALE GENOMIC DNA]</scope>
    <source>
        <strain evidence="19 20">2629</strain>
    </source>
</reference>
<feature type="active site" description="Charge relay system" evidence="15">
    <location>
        <position position="929"/>
    </location>
</feature>
<feature type="active site" description="Charge relay system" evidence="15">
    <location>
        <position position="933"/>
    </location>
</feature>
<evidence type="ECO:0000256" key="6">
    <source>
        <dbReference type="ARBA" id="ARBA00022670"/>
    </source>
</evidence>
<feature type="binding site" evidence="15">
    <location>
        <position position="1222"/>
    </location>
    <ligand>
        <name>Ca(2+)</name>
        <dbReference type="ChEBI" id="CHEBI:29108"/>
    </ligand>
</feature>
<feature type="region of interest" description="Disordered" evidence="16">
    <location>
        <begin position="817"/>
        <end position="838"/>
    </location>
</feature>
<dbReference type="STRING" id="181874.A0A409W2W0"/>
<protein>
    <recommendedName>
        <fullName evidence="4">tripeptidyl-peptidase II</fullName>
        <ecNumber evidence="4">3.4.14.10</ecNumber>
    </recommendedName>
</protein>
<comment type="catalytic activity">
    <reaction evidence="1">
        <text>Release of an N-terminal tripeptide from a polypeptide.</text>
        <dbReference type="EC" id="3.4.14.10"/>
    </reaction>
</comment>
<comment type="caution">
    <text evidence="19">The sequence shown here is derived from an EMBL/GenBank/DDBJ whole genome shotgun (WGS) entry which is preliminary data.</text>
</comment>
<evidence type="ECO:0000256" key="10">
    <source>
        <dbReference type="ARBA" id="ARBA00022825"/>
    </source>
</evidence>
<dbReference type="SUPFAM" id="SSF54897">
    <property type="entry name" value="Protease propeptides/inhibitors"/>
    <property type="match status" value="2"/>
</dbReference>
<proteinExistence type="predicted"/>
<keyword evidence="6 15" id="KW-0645">Protease</keyword>
<feature type="binding site" evidence="15">
    <location>
        <position position="1243"/>
    </location>
    <ligand>
        <name>Ca(2+)</name>
        <dbReference type="ChEBI" id="CHEBI:29108"/>
    </ligand>
</feature>
<feature type="active site" description="Charge relay system" evidence="15">
    <location>
        <position position="316"/>
    </location>
</feature>
<comment type="subcellular location">
    <subcellularLocation>
        <location evidence="3">Secreted</location>
        <location evidence="3">Extracellular space</location>
    </subcellularLocation>
</comment>
<dbReference type="InParanoid" id="A0A409W2W0"/>
<evidence type="ECO:0000256" key="4">
    <source>
        <dbReference type="ARBA" id="ARBA00012462"/>
    </source>
</evidence>
<dbReference type="GO" id="GO:0004252">
    <property type="term" value="F:serine-type endopeptidase activity"/>
    <property type="evidence" value="ECO:0007669"/>
    <property type="project" value="UniProtKB-UniRule"/>
</dbReference>
<evidence type="ECO:0000256" key="11">
    <source>
        <dbReference type="ARBA" id="ARBA00022837"/>
    </source>
</evidence>
<dbReference type="InterPro" id="IPR036852">
    <property type="entry name" value="Peptidase_S8/S53_dom_sf"/>
</dbReference>
<evidence type="ECO:0000256" key="2">
    <source>
        <dbReference type="ARBA" id="ARBA00002451"/>
    </source>
</evidence>
<dbReference type="FunFam" id="3.40.50.200:FF:000015">
    <property type="entry name" value="Tripeptidyl peptidase A"/>
    <property type="match status" value="1"/>
</dbReference>
<feature type="binding site" evidence="15">
    <location>
        <position position="1223"/>
    </location>
    <ligand>
        <name>Ca(2+)</name>
        <dbReference type="ChEBI" id="CHEBI:29108"/>
    </ligand>
</feature>
<dbReference type="CDD" id="cd11377">
    <property type="entry name" value="Pro-peptidase_S53"/>
    <property type="match status" value="2"/>
</dbReference>
<dbReference type="OrthoDB" id="409122at2759"/>
<keyword evidence="8 17" id="KW-0732">Signal</keyword>
<evidence type="ECO:0000256" key="13">
    <source>
        <dbReference type="ARBA" id="ARBA00023145"/>
    </source>
</evidence>
<dbReference type="Proteomes" id="UP000284842">
    <property type="component" value="Unassembled WGS sequence"/>
</dbReference>
<evidence type="ECO:0000256" key="16">
    <source>
        <dbReference type="SAM" id="MobiDB-lite"/>
    </source>
</evidence>
<feature type="active site" description="Charge relay system" evidence="15">
    <location>
        <position position="320"/>
    </location>
</feature>
<dbReference type="Gene3D" id="3.40.50.200">
    <property type="entry name" value="Peptidase S8/S53 domain"/>
    <property type="match status" value="2"/>
</dbReference>
<dbReference type="GO" id="GO:0005576">
    <property type="term" value="C:extracellular region"/>
    <property type="evidence" value="ECO:0007669"/>
    <property type="project" value="UniProtKB-SubCell"/>
</dbReference>
<dbReference type="CDD" id="cd04056">
    <property type="entry name" value="Peptidases_S53"/>
    <property type="match status" value="2"/>
</dbReference>
<evidence type="ECO:0000313" key="20">
    <source>
        <dbReference type="Proteomes" id="UP000284842"/>
    </source>
</evidence>
<evidence type="ECO:0000256" key="12">
    <source>
        <dbReference type="ARBA" id="ARBA00023026"/>
    </source>
</evidence>
<dbReference type="InterPro" id="IPR015366">
    <property type="entry name" value="S53_propep"/>
</dbReference>
<organism evidence="19 20">
    <name type="scientific">Panaeolus cyanescens</name>
    <dbReference type="NCBI Taxonomy" id="181874"/>
    <lineage>
        <taxon>Eukaryota</taxon>
        <taxon>Fungi</taxon>
        <taxon>Dikarya</taxon>
        <taxon>Basidiomycota</taxon>
        <taxon>Agaricomycotina</taxon>
        <taxon>Agaricomycetes</taxon>
        <taxon>Agaricomycetidae</taxon>
        <taxon>Agaricales</taxon>
        <taxon>Agaricineae</taxon>
        <taxon>Galeropsidaceae</taxon>
        <taxon>Panaeolus</taxon>
    </lineage>
</organism>
<dbReference type="AlphaFoldDB" id="A0A409W2W0"/>
<evidence type="ECO:0000256" key="8">
    <source>
        <dbReference type="ARBA" id="ARBA00022729"/>
    </source>
</evidence>
<keyword evidence="9 15" id="KW-0378">Hydrolase</keyword>
<feature type="active site" description="Charge relay system" evidence="15">
    <location>
        <position position="550"/>
    </location>
</feature>
<evidence type="ECO:0000256" key="3">
    <source>
        <dbReference type="ARBA" id="ARBA00004239"/>
    </source>
</evidence>
<dbReference type="Pfam" id="PF09286">
    <property type="entry name" value="Pro-kuma_activ"/>
    <property type="match status" value="2"/>
</dbReference>
<dbReference type="SUPFAM" id="SSF52743">
    <property type="entry name" value="Subtilisin-like"/>
    <property type="match status" value="2"/>
</dbReference>
<evidence type="ECO:0000313" key="19">
    <source>
        <dbReference type="EMBL" id="PPQ72851.1"/>
    </source>
</evidence>
<keyword evidence="13" id="KW-0865">Zymogen</keyword>
<gene>
    <name evidence="19" type="ORF">CVT24_001179</name>
</gene>